<keyword evidence="3 7" id="KW-0547">Nucleotide-binding</keyword>
<feature type="region of interest" description="Disordered" evidence="10">
    <location>
        <begin position="582"/>
        <end position="625"/>
    </location>
</feature>
<comment type="function">
    <text evidence="7">Acts as a chaperone.</text>
</comment>
<dbReference type="InterPro" id="IPR029048">
    <property type="entry name" value="HSP70_C_sf"/>
</dbReference>
<proteinExistence type="evidence at transcript level"/>
<keyword evidence="4 7" id="KW-0067">ATP-binding</keyword>
<accession>A0A839DZI5</accession>
<dbReference type="SUPFAM" id="SSF100920">
    <property type="entry name" value="Heat shock protein 70kD (HSP70), peptide-binding domain"/>
    <property type="match status" value="1"/>
</dbReference>
<evidence type="ECO:0000256" key="7">
    <source>
        <dbReference type="HAMAP-Rule" id="MF_00332"/>
    </source>
</evidence>
<comment type="induction">
    <text evidence="7">By stress conditions e.g. heat shock.</text>
</comment>
<evidence type="ECO:0000256" key="6">
    <source>
        <dbReference type="ARBA" id="ARBA00023186"/>
    </source>
</evidence>
<dbReference type="InterPro" id="IPR029047">
    <property type="entry name" value="HSP70_peptide-bd_sf"/>
</dbReference>
<evidence type="ECO:0000313" key="12">
    <source>
        <dbReference type="Proteomes" id="UP000569329"/>
    </source>
</evidence>
<feature type="compositionally biased region" description="Basic and acidic residues" evidence="10">
    <location>
        <begin position="518"/>
        <end position="527"/>
    </location>
</feature>
<dbReference type="AlphaFoldDB" id="A0A839DZI5"/>
<dbReference type="Gene3D" id="1.20.1270.10">
    <property type="match status" value="1"/>
</dbReference>
<sequence length="625" mass="67081">MGRAVGIDLGTTNSVVTVLEGGEPTVIANSEGARTTPSTVAFAKNGEILTGQPAKNQAVTNVDRTIRSIKREMGTEWKTTFDEKEYTPQEISARVLMKLKRDAEAYLGEDVTEAVITVPAYFEDAQRQATKEAGQIAGLDVLRIVNEPTAAALAYGLEKGENEQTILVFDLGGGTFDVSLLEIGEGVVEVRATSGDNHLGGEDWDDRIVEWLVDKFKSANGIDLNKDKMALQRIKEAAEKAKIELSSSAQANINLPYITVDGDKNPLFLDETLTRAEFERITSDLLERTRKPFESVLKDAGTKVGDINHVVLVGGSTRMPAVTDLVKTMTGKDPNKGVNPDEVVAVGAGLQAGVLRGDVKDVLLLDVTPLSLGIETKGGVMTKLIERNTTIPTKRSETFTTADDNQPSVQIQVFQGEREIAAHNKKLGMFELSELPPAPRGVPQIEVTFDIDANGIVHVSAKDQGTGKEQSMTITGGSALPKEDIDQMVADAEAHAEEDKKRREEAETRNQAESLVHQTEKVLKDNDEQLPSETKEQVQTAINEVNEALKGEDTSAISTAVEKLATESQSLGQALYSNTDAAAAGAGAAGGADESASESADSTKSSDSDDVMDAEVVDDEDEKKK</sequence>
<dbReference type="Gene3D" id="2.60.34.10">
    <property type="entry name" value="Substrate Binding Domain Of DNAk, Chain A, domain 1"/>
    <property type="match status" value="1"/>
</dbReference>
<keyword evidence="2 7" id="KW-0597">Phosphoprotein</keyword>
<dbReference type="HAMAP" id="MF_00332">
    <property type="entry name" value="DnaK"/>
    <property type="match status" value="1"/>
</dbReference>
<feature type="compositionally biased region" description="Acidic residues" evidence="10">
    <location>
        <begin position="608"/>
        <end position="625"/>
    </location>
</feature>
<keyword evidence="6 7" id="KW-0143">Chaperone</keyword>
<dbReference type="PANTHER" id="PTHR19375">
    <property type="entry name" value="HEAT SHOCK PROTEIN 70KDA"/>
    <property type="match status" value="1"/>
</dbReference>
<dbReference type="GO" id="GO:0140662">
    <property type="term" value="F:ATP-dependent protein folding chaperone"/>
    <property type="evidence" value="ECO:0007669"/>
    <property type="project" value="InterPro"/>
</dbReference>
<dbReference type="InterPro" id="IPR013126">
    <property type="entry name" value="Hsp_70_fam"/>
</dbReference>
<reference evidence="11 12" key="1">
    <citation type="submission" date="2020-07" db="EMBL/GenBank/DDBJ databases">
        <title>Sequencing the genomes of 1000 actinobacteria strains.</title>
        <authorList>
            <person name="Klenk H.-P."/>
        </authorList>
    </citation>
    <scope>NUCLEOTIDE SEQUENCE [LARGE SCALE GENOMIC DNA]</scope>
    <source>
        <strain evidence="11 12">DSM 45975</strain>
    </source>
</reference>
<dbReference type="PROSITE" id="PS00329">
    <property type="entry name" value="HSP70_2"/>
    <property type="match status" value="1"/>
</dbReference>
<dbReference type="InterPro" id="IPR018181">
    <property type="entry name" value="Heat_shock_70_CS"/>
</dbReference>
<evidence type="ECO:0000313" key="11">
    <source>
        <dbReference type="EMBL" id="MBA8827352.1"/>
    </source>
</evidence>
<dbReference type="GO" id="GO:0051082">
    <property type="term" value="F:unfolded protein binding"/>
    <property type="evidence" value="ECO:0007669"/>
    <property type="project" value="InterPro"/>
</dbReference>
<dbReference type="FunFam" id="3.30.420.40:FF:000071">
    <property type="entry name" value="Molecular chaperone DnaK"/>
    <property type="match status" value="1"/>
</dbReference>
<dbReference type="PROSITE" id="PS01036">
    <property type="entry name" value="HSP70_3"/>
    <property type="match status" value="1"/>
</dbReference>
<dbReference type="Proteomes" id="UP000569329">
    <property type="component" value="Unassembled WGS sequence"/>
</dbReference>
<evidence type="ECO:0000256" key="9">
    <source>
        <dbReference type="SAM" id="Coils"/>
    </source>
</evidence>
<dbReference type="FunFam" id="1.20.1270.10:FF:000001">
    <property type="entry name" value="Molecular chaperone DnaK"/>
    <property type="match status" value="1"/>
</dbReference>
<dbReference type="Gene3D" id="3.30.420.40">
    <property type="match status" value="2"/>
</dbReference>
<dbReference type="SUPFAM" id="SSF53067">
    <property type="entry name" value="Actin-like ATPase domain"/>
    <property type="match status" value="2"/>
</dbReference>
<evidence type="ECO:0000256" key="3">
    <source>
        <dbReference type="ARBA" id="ARBA00022741"/>
    </source>
</evidence>
<feature type="region of interest" description="Disordered" evidence="10">
    <location>
        <begin position="492"/>
        <end position="537"/>
    </location>
</feature>
<keyword evidence="9" id="KW-0175">Coiled coil</keyword>
<dbReference type="NCBIfam" id="NF001413">
    <property type="entry name" value="PRK00290.1"/>
    <property type="match status" value="1"/>
</dbReference>
<protein>
    <recommendedName>
        <fullName evidence="7">Chaperone protein DnaK</fullName>
    </recommendedName>
    <alternativeName>
        <fullName evidence="7">HSP70</fullName>
    </alternativeName>
    <alternativeName>
        <fullName evidence="7">Heat shock 70 kDa protein</fullName>
    </alternativeName>
    <alternativeName>
        <fullName evidence="7">Heat shock protein 70</fullName>
    </alternativeName>
</protein>
<comment type="caution">
    <text evidence="11">The sequence shown here is derived from an EMBL/GenBank/DDBJ whole genome shotgun (WGS) entry which is preliminary data.</text>
</comment>
<dbReference type="PRINTS" id="PR00301">
    <property type="entry name" value="HEATSHOCK70"/>
</dbReference>
<dbReference type="FunFam" id="3.90.640.10:FF:000003">
    <property type="entry name" value="Molecular chaperone DnaK"/>
    <property type="match status" value="1"/>
</dbReference>
<evidence type="ECO:0000256" key="1">
    <source>
        <dbReference type="ARBA" id="ARBA00007381"/>
    </source>
</evidence>
<feature type="coiled-coil region" evidence="9">
    <location>
        <begin position="224"/>
        <end position="251"/>
    </location>
</feature>
<dbReference type="PROSITE" id="PS00297">
    <property type="entry name" value="HSP70_1"/>
    <property type="match status" value="1"/>
</dbReference>
<feature type="compositionally biased region" description="Low complexity" evidence="10">
    <location>
        <begin position="582"/>
        <end position="605"/>
    </location>
</feature>
<keyword evidence="12" id="KW-1185">Reference proteome</keyword>
<evidence type="ECO:0000256" key="8">
    <source>
        <dbReference type="RuleBase" id="RU003322"/>
    </source>
</evidence>
<dbReference type="InterPro" id="IPR043129">
    <property type="entry name" value="ATPase_NBD"/>
</dbReference>
<feature type="compositionally biased region" description="Basic and acidic residues" evidence="10">
    <location>
        <begin position="492"/>
        <end position="510"/>
    </location>
</feature>
<gene>
    <name evidence="7" type="primary">dnaK</name>
    <name evidence="11" type="ORF">FHX42_004736</name>
</gene>
<keyword evidence="5 7" id="KW-0346">Stress response</keyword>
<dbReference type="RefSeq" id="WP_182546497.1">
    <property type="nucleotide sequence ID" value="NZ_JACGWZ010000007.1"/>
</dbReference>
<dbReference type="GO" id="GO:0005524">
    <property type="term" value="F:ATP binding"/>
    <property type="evidence" value="ECO:0007669"/>
    <property type="project" value="UniProtKB-UniRule"/>
</dbReference>
<name>A0A839DZI5_9PSEU</name>
<dbReference type="Pfam" id="PF00012">
    <property type="entry name" value="HSP70"/>
    <property type="match status" value="1"/>
</dbReference>
<dbReference type="InterPro" id="IPR012725">
    <property type="entry name" value="Chaperone_DnaK"/>
</dbReference>
<dbReference type="EMBL" id="JACGWZ010000007">
    <property type="protein sequence ID" value="MBA8827352.1"/>
    <property type="molecule type" value="Genomic_DNA"/>
</dbReference>
<evidence type="ECO:0000256" key="10">
    <source>
        <dbReference type="SAM" id="MobiDB-lite"/>
    </source>
</evidence>
<evidence type="ECO:0000256" key="5">
    <source>
        <dbReference type="ARBA" id="ARBA00023016"/>
    </source>
</evidence>
<dbReference type="FunFam" id="2.60.34.10:FF:000014">
    <property type="entry name" value="Chaperone protein DnaK HSP70"/>
    <property type="match status" value="1"/>
</dbReference>
<evidence type="ECO:0000256" key="2">
    <source>
        <dbReference type="ARBA" id="ARBA00022553"/>
    </source>
</evidence>
<dbReference type="SUPFAM" id="SSF100934">
    <property type="entry name" value="Heat shock protein 70kD (HSP70), C-terminal subdomain"/>
    <property type="match status" value="1"/>
</dbReference>
<organism evidence="11 12">
    <name type="scientific">Halosaccharopolyspora lacisalsi</name>
    <dbReference type="NCBI Taxonomy" id="1000566"/>
    <lineage>
        <taxon>Bacteria</taxon>
        <taxon>Bacillati</taxon>
        <taxon>Actinomycetota</taxon>
        <taxon>Actinomycetes</taxon>
        <taxon>Pseudonocardiales</taxon>
        <taxon>Pseudonocardiaceae</taxon>
        <taxon>Halosaccharopolyspora</taxon>
    </lineage>
</organism>
<dbReference type="CDD" id="cd10234">
    <property type="entry name" value="ASKHA_NBD_HSP70_DnaK-like"/>
    <property type="match status" value="1"/>
</dbReference>
<dbReference type="Gene3D" id="3.90.640.10">
    <property type="entry name" value="Actin, Chain A, domain 4"/>
    <property type="match status" value="1"/>
</dbReference>
<comment type="similarity">
    <text evidence="1 7 8">Belongs to the heat shock protein 70 family.</text>
</comment>
<dbReference type="NCBIfam" id="TIGR02350">
    <property type="entry name" value="prok_dnaK"/>
    <property type="match status" value="1"/>
</dbReference>
<evidence type="ECO:0000256" key="4">
    <source>
        <dbReference type="ARBA" id="ARBA00022840"/>
    </source>
</evidence>
<feature type="modified residue" description="Phosphothreonine; by autocatalysis" evidence="7">
    <location>
        <position position="175"/>
    </location>
</feature>